<feature type="region of interest" description="Disordered" evidence="1">
    <location>
        <begin position="1214"/>
        <end position="1370"/>
    </location>
</feature>
<evidence type="ECO:0000313" key="4">
    <source>
        <dbReference type="EMBL" id="GIE64829.1"/>
    </source>
</evidence>
<keyword evidence="5" id="KW-1185">Reference proteome</keyword>
<proteinExistence type="predicted"/>
<feature type="compositionally biased region" description="Basic and acidic residues" evidence="1">
    <location>
        <begin position="806"/>
        <end position="849"/>
    </location>
</feature>
<feature type="compositionally biased region" description="Pro residues" evidence="1">
    <location>
        <begin position="520"/>
        <end position="530"/>
    </location>
</feature>
<keyword evidence="2" id="KW-0472">Membrane</keyword>
<dbReference type="RefSeq" id="WP_203823980.1">
    <property type="nucleotide sequence ID" value="NZ_BAAATY010000001.1"/>
</dbReference>
<feature type="compositionally biased region" description="Basic and acidic residues" evidence="1">
    <location>
        <begin position="891"/>
        <end position="951"/>
    </location>
</feature>
<feature type="region of interest" description="Disordered" evidence="1">
    <location>
        <begin position="793"/>
        <end position="951"/>
    </location>
</feature>
<feature type="compositionally biased region" description="Low complexity" evidence="1">
    <location>
        <begin position="668"/>
        <end position="680"/>
    </location>
</feature>
<name>A0ABQ4B2D9_9ACTN</name>
<feature type="compositionally biased region" description="Basic and acidic residues" evidence="1">
    <location>
        <begin position="859"/>
        <end position="881"/>
    </location>
</feature>
<feature type="domain" description="Outer membrane channel protein CpnT-like N-terminal" evidence="3">
    <location>
        <begin position="45"/>
        <end position="147"/>
    </location>
</feature>
<feature type="region of interest" description="Disordered" evidence="1">
    <location>
        <begin position="1155"/>
        <end position="1188"/>
    </location>
</feature>
<evidence type="ECO:0000259" key="3">
    <source>
        <dbReference type="Pfam" id="PF25547"/>
    </source>
</evidence>
<feature type="region of interest" description="Disordered" evidence="1">
    <location>
        <begin position="1695"/>
        <end position="1721"/>
    </location>
</feature>
<keyword evidence="2" id="KW-0812">Transmembrane</keyword>
<protein>
    <recommendedName>
        <fullName evidence="3">Outer membrane channel protein CpnT-like N-terminal domain-containing protein</fullName>
    </recommendedName>
</protein>
<reference evidence="4 5" key="1">
    <citation type="submission" date="2021-01" db="EMBL/GenBank/DDBJ databases">
        <title>Whole genome shotgun sequence of Actinoplanes palleronii NBRC 14916.</title>
        <authorList>
            <person name="Komaki H."/>
            <person name="Tamura T."/>
        </authorList>
    </citation>
    <scope>NUCLEOTIDE SEQUENCE [LARGE SCALE GENOMIC DNA]</scope>
    <source>
        <strain evidence="4 5">NBRC 14916</strain>
    </source>
</reference>
<feature type="compositionally biased region" description="Basic and acidic residues" evidence="1">
    <location>
        <begin position="1302"/>
        <end position="1325"/>
    </location>
</feature>
<feature type="transmembrane region" description="Helical" evidence="2">
    <location>
        <begin position="125"/>
        <end position="146"/>
    </location>
</feature>
<evidence type="ECO:0000256" key="1">
    <source>
        <dbReference type="SAM" id="MobiDB-lite"/>
    </source>
</evidence>
<keyword evidence="2" id="KW-1133">Transmembrane helix</keyword>
<dbReference type="Pfam" id="PF25547">
    <property type="entry name" value="WXG100_2"/>
    <property type="match status" value="1"/>
</dbReference>
<feature type="compositionally biased region" description="Low complexity" evidence="1">
    <location>
        <begin position="531"/>
        <end position="572"/>
    </location>
</feature>
<feature type="compositionally biased region" description="Polar residues" evidence="1">
    <location>
        <begin position="594"/>
        <end position="609"/>
    </location>
</feature>
<dbReference type="EMBL" id="BOMS01000014">
    <property type="protein sequence ID" value="GIE64829.1"/>
    <property type="molecule type" value="Genomic_DNA"/>
</dbReference>
<sequence length="1980" mass="211857">MSSGDDHEILTTFLDWFTSIEEHIPGARDKVGEILLGALPLARANDLYDLAAQWGDLAGTLNDAYEDIAQAANGILENWTGDESSAQFAQQWFDYLDGLRQTAVSAEQLQASVQKVGLEVELMKFMAFVNLAMLAASLFMLIVAMIPSGGGSLALAPGMYTTCRKGLMEAAAATVRKIASISLRTSLKSMKNLFRGLPGALGRGVPRAITAGRNVFPRVAGVLSDKLSPAALRQAAKTAIAKGLTNLTPRALISRGISKAVAQKLAAKELRRFASDRITGTLNRQTRRELQRELARDVRRQLMAKWTKQKIAQKAASTTAEKETLAELKKMAARQVAEKSLGPEFAKYVGTRAGFGAMFMGGFDVLGQGLQGLSGNRTEMDWAHAGNSAVQGAAFGAGMFGGPLGHAFGGALAGGAVALGTEMGGADGINWAAVGHGAVQGAEAGVILGGQTHLESSHLGGRHLRIGEDIQVLPGAREGDFTVVSARAAHNEKLTLTSDGEFAWQTDYNGGRSGQSEGFQPPPATGPSPHPATTSPGHVAAAASIAATSAAAPRTEAPAPRTEAPAPRTEAPAPRPETPARPDAGGQPPETIAARSTGTDPIQAATNPNAAVPDPSRAVPDPARVAPDLSRPTPDPARAAVGDGGPPHGEHIPARPDSVGPDRHTVDSDPPSDSGPPASARPEHAVAAVERGSDAEPRDPSGGDSGVRDGGGHGRDLAPDSGLAGRGLTPDGDPAGRGPAASHDLGSRDPASGGDVARHADRAAGQWAVSDSGLPGRAGGELPEALRIQEILRGEDGSARPAGVSHRREVARLEPPEVERLGPDLADGRLRARGGPEQHGRWAAEHLSGRTEAGGSRPKPGEEIARTVDDAADQAADHMTPRPDGSASPERVAHEQGRQDREVRPEEAVDQSRDDPGRDGDQVERPENDHPAGHDPDGPEPRRPGEPRTPLRDFFSEAMEASPEWNEGVRREFARELSGRDFAGLDVRVDHVRAGSRSLDVAMSVVDPATGEKVGAIDRRIGVDRNTGGIEVQHLRFDVKPEYQNLGFGRAFNDHMEGWYVESGVDRIVLQAGKSVGGYAWARAGYDWHNNSDYQARDVLSRLEAAVGNLQKDLDLLVSASRRGAWETVGNIIAKHGYPDAASAFEGMSRQKDEASSVLDRGRSLPYRSPRFPTPHEISQVGRTDQGGTSATWIGKRAMLGSGWHGAKVPEMRPEAPLRAEPAASVARTDQHSRSDAPIRDGLDSVVESKPDAGLATPHDSPRRAEDLHSPERGDGEPADHSETEPYAAARREADSTGQEYDPFRDTGESYTDADREQMRDRIDRALNPGRYEQDELVGSPRDGDALVDSAPADTPPEGTRQVPDHSTSTLSGQEIADHLRPRLGNDLADGIGRVMGRDAAGSDLAPRLNTPGELDRTSAALAELAAGDALEPSRGWLEKFNQLNPGAGRLFEPVADHVNRLGSGADRAREFADTIRADDPARDVGPHPDAGQRALVADYTARMERDLAPVAEAETSAVGGEAARQAGGDVKLSVRSRDASSLHTEVDRLVKGSWTEPGRPEARVGDVLDPVTVRLTVSDMTVLDAVYENVRARFGVGDGGRILHVDNTYAHPRPGLRSPAERGISVIIRAEVEGRSHTYELELRTERAGLAADLKDVMSRSLGDDLSSEQARAIDQMVREAAALDQLESRSETIADAESRAARDAAKRDADREIRQQGKDGRFQASLVKNELTDNSMFEGLNELDRGKVAEALIQLPKKMTLKLRKRVFEWAFERARGDVRAFANHVEFAHSRWREMAGDNEKYLYESARKNQVTEVDTRGFKTAAQISATEVMISDEGMARLKSDLEDDLQYLAGKPHSISLPEQVHPDLVASKLVGLEHPPWEMPEAEAYHAHKHLSDLPPEDRYPGNPIDVYTRSLLKTLLTGKIRVEPPTNDGGKTMLTYHRAISDSGDVMLARAYLSDDGSVVVATYGRVELRK</sequence>
<evidence type="ECO:0000256" key="2">
    <source>
        <dbReference type="SAM" id="Phobius"/>
    </source>
</evidence>
<comment type="caution">
    <text evidence="4">The sequence shown here is derived from an EMBL/GenBank/DDBJ whole genome shotgun (WGS) entry which is preliminary data.</text>
</comment>
<dbReference type="InterPro" id="IPR057746">
    <property type="entry name" value="CpnT-like_N"/>
</dbReference>
<feature type="compositionally biased region" description="Basic and acidic residues" evidence="1">
    <location>
        <begin position="691"/>
        <end position="718"/>
    </location>
</feature>
<gene>
    <name evidence="4" type="ORF">Apa02nite_009370</name>
</gene>
<organism evidence="4 5">
    <name type="scientific">Actinoplanes palleronii</name>
    <dbReference type="NCBI Taxonomy" id="113570"/>
    <lineage>
        <taxon>Bacteria</taxon>
        <taxon>Bacillati</taxon>
        <taxon>Actinomycetota</taxon>
        <taxon>Actinomycetes</taxon>
        <taxon>Micromonosporales</taxon>
        <taxon>Micromonosporaceae</taxon>
        <taxon>Actinoplanes</taxon>
    </lineage>
</organism>
<feature type="region of interest" description="Disordered" evidence="1">
    <location>
        <begin position="505"/>
        <end position="781"/>
    </location>
</feature>
<evidence type="ECO:0000313" key="5">
    <source>
        <dbReference type="Proteomes" id="UP000624709"/>
    </source>
</evidence>
<dbReference type="Proteomes" id="UP000624709">
    <property type="component" value="Unassembled WGS sequence"/>
</dbReference>
<accession>A0ABQ4B2D9</accession>
<feature type="compositionally biased region" description="Basic and acidic residues" evidence="1">
    <location>
        <begin position="1260"/>
        <end position="1295"/>
    </location>
</feature>
<feature type="compositionally biased region" description="Basic and acidic residues" evidence="1">
    <location>
        <begin position="648"/>
        <end position="667"/>
    </location>
</feature>
<feature type="compositionally biased region" description="Basic and acidic residues" evidence="1">
    <location>
        <begin position="1229"/>
        <end position="1251"/>
    </location>
</feature>